<dbReference type="EMBL" id="JBIALX010000033">
    <property type="protein sequence ID" value="MFF0458618.1"/>
    <property type="molecule type" value="Genomic_DNA"/>
</dbReference>
<dbReference type="Proteomes" id="UP001601521">
    <property type="component" value="Unassembled WGS sequence"/>
</dbReference>
<keyword evidence="1 2" id="KW-0238">DNA-binding</keyword>
<feature type="domain" description="HTH tetR-type" evidence="3">
    <location>
        <begin position="11"/>
        <end position="71"/>
    </location>
</feature>
<organism evidence="4 5">
    <name type="scientific">Nocardia africana</name>
    <dbReference type="NCBI Taxonomy" id="134964"/>
    <lineage>
        <taxon>Bacteria</taxon>
        <taxon>Bacillati</taxon>
        <taxon>Actinomycetota</taxon>
        <taxon>Actinomycetes</taxon>
        <taxon>Mycobacteriales</taxon>
        <taxon>Nocardiaceae</taxon>
        <taxon>Nocardia</taxon>
    </lineage>
</organism>
<comment type="caution">
    <text evidence="4">The sequence shown here is derived from an EMBL/GenBank/DDBJ whole genome shotgun (WGS) entry which is preliminary data.</text>
</comment>
<accession>A0ABW6NU63</accession>
<evidence type="ECO:0000313" key="5">
    <source>
        <dbReference type="Proteomes" id="UP001601521"/>
    </source>
</evidence>
<keyword evidence="5" id="KW-1185">Reference proteome</keyword>
<name>A0ABW6NU63_9NOCA</name>
<dbReference type="PANTHER" id="PTHR30055">
    <property type="entry name" value="HTH-TYPE TRANSCRIPTIONAL REGULATOR RUTR"/>
    <property type="match status" value="1"/>
</dbReference>
<gene>
    <name evidence="4" type="ORF">ACFYTH_35180</name>
</gene>
<evidence type="ECO:0000256" key="2">
    <source>
        <dbReference type="PROSITE-ProRule" id="PRU00335"/>
    </source>
</evidence>
<dbReference type="InterPro" id="IPR001647">
    <property type="entry name" value="HTH_TetR"/>
</dbReference>
<evidence type="ECO:0000313" key="4">
    <source>
        <dbReference type="EMBL" id="MFF0458618.1"/>
    </source>
</evidence>
<dbReference type="Gene3D" id="1.10.357.10">
    <property type="entry name" value="Tetracycline Repressor, domain 2"/>
    <property type="match status" value="1"/>
</dbReference>
<dbReference type="PROSITE" id="PS50977">
    <property type="entry name" value="HTH_TETR_2"/>
    <property type="match status" value="1"/>
</dbReference>
<dbReference type="SUPFAM" id="SSF46689">
    <property type="entry name" value="Homeodomain-like"/>
    <property type="match status" value="1"/>
</dbReference>
<reference evidence="4 5" key="1">
    <citation type="submission" date="2024-10" db="EMBL/GenBank/DDBJ databases">
        <title>The Natural Products Discovery Center: Release of the First 8490 Sequenced Strains for Exploring Actinobacteria Biosynthetic Diversity.</title>
        <authorList>
            <person name="Kalkreuter E."/>
            <person name="Kautsar S.A."/>
            <person name="Yang D."/>
            <person name="Bader C.D."/>
            <person name="Teijaro C.N."/>
            <person name="Fluegel L."/>
            <person name="Davis C.M."/>
            <person name="Simpson J.R."/>
            <person name="Lauterbach L."/>
            <person name="Steele A.D."/>
            <person name="Gui C."/>
            <person name="Meng S."/>
            <person name="Li G."/>
            <person name="Viehrig K."/>
            <person name="Ye F."/>
            <person name="Su P."/>
            <person name="Kiefer A.F."/>
            <person name="Nichols A."/>
            <person name="Cepeda A.J."/>
            <person name="Yan W."/>
            <person name="Fan B."/>
            <person name="Jiang Y."/>
            <person name="Adhikari A."/>
            <person name="Zheng C.-J."/>
            <person name="Schuster L."/>
            <person name="Cowan T.M."/>
            <person name="Smanski M.J."/>
            <person name="Chevrette M.G."/>
            <person name="De Carvalho L.P.S."/>
            <person name="Shen B."/>
        </authorList>
    </citation>
    <scope>NUCLEOTIDE SEQUENCE [LARGE SCALE GENOMIC DNA]</scope>
    <source>
        <strain evidence="4 5">NPDC004550</strain>
    </source>
</reference>
<dbReference type="PRINTS" id="PR00455">
    <property type="entry name" value="HTHTETR"/>
</dbReference>
<protein>
    <submittedName>
        <fullName evidence="4">TetR/AcrR family transcriptional regulator</fullName>
    </submittedName>
</protein>
<dbReference type="Pfam" id="PF00440">
    <property type="entry name" value="TetR_N"/>
    <property type="match status" value="1"/>
</dbReference>
<evidence type="ECO:0000256" key="1">
    <source>
        <dbReference type="ARBA" id="ARBA00023125"/>
    </source>
</evidence>
<feature type="DNA-binding region" description="H-T-H motif" evidence="2">
    <location>
        <begin position="34"/>
        <end position="53"/>
    </location>
</feature>
<proteinExistence type="predicted"/>
<dbReference type="PANTHER" id="PTHR30055:SF226">
    <property type="entry name" value="HTH-TYPE TRANSCRIPTIONAL REGULATOR PKSA"/>
    <property type="match status" value="1"/>
</dbReference>
<evidence type="ECO:0000259" key="3">
    <source>
        <dbReference type="PROSITE" id="PS50977"/>
    </source>
</evidence>
<dbReference type="InterPro" id="IPR050109">
    <property type="entry name" value="HTH-type_TetR-like_transc_reg"/>
</dbReference>
<dbReference type="RefSeq" id="WP_387256258.1">
    <property type="nucleotide sequence ID" value="NZ_JBIALX010000033.1"/>
</dbReference>
<sequence length="367" mass="39491">MGRLSRAEQQEVTRQRVLDAAKYEFTERGFRRATVDGIADRADLTRGAVYSNFPSKRALYFSVLAREAEHAPLPAPKTASPAHTAMGKFASTWAEVLPTTQHSDHLPPEKLTSPALSIDLIPEIQSEKRMSVPFAQLIKLDAIILGLALEAESPTKAPTEQFIDMANSALTILYGATQLAFAAPGFVDPQHIISLCEQLTPYQYRDAVAETPSQSPPPQRVSEIWTPPTCIDSVHHRAVRPSGTRVIAVLGMHKIDAIRDAVVAASGPHRLSVALVTDDQTGELAPLAKLALADLSRGLRYAFPAPTIPDVQVIVDQDSQLAHACGLDALSNNTEAAIAVTDNQIQFRALGTGACHSTLSAAARSDT</sequence>
<dbReference type="InterPro" id="IPR009057">
    <property type="entry name" value="Homeodomain-like_sf"/>
</dbReference>